<dbReference type="GO" id="GO:0004674">
    <property type="term" value="F:protein serine/threonine kinase activity"/>
    <property type="evidence" value="ECO:0007669"/>
    <property type="project" value="UniProtKB-KW"/>
</dbReference>
<dbReference type="Gene3D" id="1.10.510.10">
    <property type="entry name" value="Transferase(Phosphotransferase) domain 1"/>
    <property type="match status" value="1"/>
</dbReference>
<evidence type="ECO:0000256" key="12">
    <source>
        <dbReference type="ARBA" id="ARBA00023180"/>
    </source>
</evidence>
<keyword evidence="12" id="KW-0325">Glycoprotein</keyword>
<gene>
    <name evidence="17" type="ORF">DCAR_0830737</name>
</gene>
<protein>
    <recommendedName>
        <fullName evidence="16">Protein kinase domain-containing protein</fullName>
    </recommendedName>
</protein>
<dbReference type="GO" id="GO:0007166">
    <property type="term" value="P:cell surface receptor signaling pathway"/>
    <property type="evidence" value="ECO:0007669"/>
    <property type="project" value="InterPro"/>
</dbReference>
<evidence type="ECO:0000256" key="6">
    <source>
        <dbReference type="ARBA" id="ARBA00022741"/>
    </source>
</evidence>
<comment type="catalytic activity">
    <reaction evidence="14">
        <text>L-threonyl-[protein] + ATP = O-phospho-L-threonyl-[protein] + ADP + H(+)</text>
        <dbReference type="Rhea" id="RHEA:46608"/>
        <dbReference type="Rhea" id="RHEA-COMP:11060"/>
        <dbReference type="Rhea" id="RHEA-COMP:11605"/>
        <dbReference type="ChEBI" id="CHEBI:15378"/>
        <dbReference type="ChEBI" id="CHEBI:30013"/>
        <dbReference type="ChEBI" id="CHEBI:30616"/>
        <dbReference type="ChEBI" id="CHEBI:61977"/>
        <dbReference type="ChEBI" id="CHEBI:456216"/>
    </reaction>
</comment>
<keyword evidence="10" id="KW-0472">Membrane</keyword>
<dbReference type="FunFam" id="3.30.200.20:FF:000043">
    <property type="entry name" value="Wall-associated receptor kinase 2"/>
    <property type="match status" value="1"/>
</dbReference>
<keyword evidence="9" id="KW-1133">Transmembrane helix</keyword>
<keyword evidence="11" id="KW-1015">Disulfide bond</keyword>
<name>A0AAF1BBR5_DAUCS</name>
<dbReference type="SMART" id="SM00220">
    <property type="entry name" value="S_TKc"/>
    <property type="match status" value="1"/>
</dbReference>
<reference evidence="17" key="2">
    <citation type="submission" date="2022-03" db="EMBL/GenBank/DDBJ databases">
        <title>Draft title - Genomic analysis of global carrot germplasm unveils the trajectory of domestication and the origin of high carotenoid orange carrot.</title>
        <authorList>
            <person name="Iorizzo M."/>
            <person name="Ellison S."/>
            <person name="Senalik D."/>
            <person name="Macko-Podgorni A."/>
            <person name="Grzebelus D."/>
            <person name="Bostan H."/>
            <person name="Rolling W."/>
            <person name="Curaba J."/>
            <person name="Simon P."/>
        </authorList>
    </citation>
    <scope>NUCLEOTIDE SEQUENCE</scope>
    <source>
        <tissue evidence="17">Leaf</tissue>
    </source>
</reference>
<dbReference type="InterPro" id="IPR025287">
    <property type="entry name" value="WAK_GUB"/>
</dbReference>
<keyword evidence="18" id="KW-1185">Reference proteome</keyword>
<dbReference type="GO" id="GO:0005886">
    <property type="term" value="C:plasma membrane"/>
    <property type="evidence" value="ECO:0007669"/>
    <property type="project" value="TreeGrafter"/>
</dbReference>
<evidence type="ECO:0000256" key="7">
    <source>
        <dbReference type="ARBA" id="ARBA00022777"/>
    </source>
</evidence>
<keyword evidence="4" id="KW-0812">Transmembrane</keyword>
<evidence type="ECO:0000256" key="10">
    <source>
        <dbReference type="ARBA" id="ARBA00023136"/>
    </source>
</evidence>
<dbReference type="Proteomes" id="UP000077755">
    <property type="component" value="Chromosome 8"/>
</dbReference>
<evidence type="ECO:0000256" key="14">
    <source>
        <dbReference type="ARBA" id="ARBA00047951"/>
    </source>
</evidence>
<dbReference type="Pfam" id="PF13947">
    <property type="entry name" value="GUB_WAK_bind"/>
    <property type="match status" value="1"/>
</dbReference>
<evidence type="ECO:0000256" key="5">
    <source>
        <dbReference type="ARBA" id="ARBA00022729"/>
    </source>
</evidence>
<accession>A0AAF1BBR5</accession>
<dbReference type="EMBL" id="CP093350">
    <property type="protein sequence ID" value="WOH11257.1"/>
    <property type="molecule type" value="Genomic_DNA"/>
</dbReference>
<dbReference type="PROSITE" id="PS50011">
    <property type="entry name" value="PROTEIN_KINASE_DOM"/>
    <property type="match status" value="1"/>
</dbReference>
<dbReference type="PANTHER" id="PTHR27005">
    <property type="entry name" value="WALL-ASSOCIATED RECEPTOR KINASE-LIKE 21"/>
    <property type="match status" value="1"/>
</dbReference>
<keyword evidence="7" id="KW-0418">Kinase</keyword>
<evidence type="ECO:0000256" key="2">
    <source>
        <dbReference type="ARBA" id="ARBA00022527"/>
    </source>
</evidence>
<evidence type="ECO:0000256" key="3">
    <source>
        <dbReference type="ARBA" id="ARBA00022679"/>
    </source>
</evidence>
<comment type="catalytic activity">
    <reaction evidence="13">
        <text>L-seryl-[protein] + ATP = O-phospho-L-seryl-[protein] + ADP + H(+)</text>
        <dbReference type="Rhea" id="RHEA:17989"/>
        <dbReference type="Rhea" id="RHEA-COMP:9863"/>
        <dbReference type="Rhea" id="RHEA-COMP:11604"/>
        <dbReference type="ChEBI" id="CHEBI:15378"/>
        <dbReference type="ChEBI" id="CHEBI:29999"/>
        <dbReference type="ChEBI" id="CHEBI:30616"/>
        <dbReference type="ChEBI" id="CHEBI:83421"/>
        <dbReference type="ChEBI" id="CHEBI:456216"/>
    </reaction>
</comment>
<dbReference type="PROSITE" id="PS00108">
    <property type="entry name" value="PROTEIN_KINASE_ST"/>
    <property type="match status" value="1"/>
</dbReference>
<evidence type="ECO:0000313" key="17">
    <source>
        <dbReference type="EMBL" id="WOH11257.1"/>
    </source>
</evidence>
<dbReference type="InterPro" id="IPR045274">
    <property type="entry name" value="WAK-like"/>
</dbReference>
<comment type="subcellular location">
    <subcellularLocation>
        <location evidence="1">Membrane</location>
        <topology evidence="1">Single-pass type I membrane protein</topology>
    </subcellularLocation>
</comment>
<evidence type="ECO:0000256" key="8">
    <source>
        <dbReference type="ARBA" id="ARBA00022840"/>
    </source>
</evidence>
<evidence type="ECO:0000256" key="9">
    <source>
        <dbReference type="ARBA" id="ARBA00022989"/>
    </source>
</evidence>
<sequence length="452" mass="50411">MGGKLLLQMIVLLMLLLIQAAFAQNWPVAKPGCEDTCGSLKVVYPFGIGKSCAFDENFVIFCDKSFKTPKPFLRDEGYGAYINMEVLNISLPEAGRVRLSYPITTECTNRSDYFNREITLPQRLRFSNTENLFIGMGCNNVALLRFGYGDDESTAAGCVSFCSSDSSLEKDNSCFGINCCQTSVPNLGLLLDQQVSSSEGNMETTKLFTSKELEKATDQYNVDRIVGQGGLGTVYKGMLTDGRIVAVKKSKIEDESKLEHFINEVVILSQINHRNIVKLHGCCLETEVPLLVYEFIPNGTLMQYIHEQNEYFPLTWDVRIRLATEIAGALYYLHSAASMPIYHRDIKSSNILLDDKYKAKVADFGTSRSISNDQTHLTTRVQGTFGYLDLEYFGSGQFTDKSDVYSIGVVLLELLTGQKPILPARLDDEARTLATLFSLGMEEMLKIKPVLS</sequence>
<dbReference type="AlphaFoldDB" id="A0AAF1BBR5"/>
<reference evidence="17" key="1">
    <citation type="journal article" date="2016" name="Nat. Genet.">
        <title>A high-quality carrot genome assembly provides new insights into carotenoid accumulation and asterid genome evolution.</title>
        <authorList>
            <person name="Iorizzo M."/>
            <person name="Ellison S."/>
            <person name="Senalik D."/>
            <person name="Zeng P."/>
            <person name="Satapoomin P."/>
            <person name="Huang J."/>
            <person name="Bowman M."/>
            <person name="Iovene M."/>
            <person name="Sanseverino W."/>
            <person name="Cavagnaro P."/>
            <person name="Yildiz M."/>
            <person name="Macko-Podgorni A."/>
            <person name="Moranska E."/>
            <person name="Grzebelus E."/>
            <person name="Grzebelus D."/>
            <person name="Ashrafi H."/>
            <person name="Zheng Z."/>
            <person name="Cheng S."/>
            <person name="Spooner D."/>
            <person name="Van Deynze A."/>
            <person name="Simon P."/>
        </authorList>
    </citation>
    <scope>NUCLEOTIDE SEQUENCE</scope>
    <source>
        <tissue evidence="17">Leaf</tissue>
    </source>
</reference>
<dbReference type="InterPro" id="IPR008271">
    <property type="entry name" value="Ser/Thr_kinase_AS"/>
</dbReference>
<evidence type="ECO:0000256" key="1">
    <source>
        <dbReference type="ARBA" id="ARBA00004479"/>
    </source>
</evidence>
<keyword evidence="6" id="KW-0547">Nucleotide-binding</keyword>
<evidence type="ECO:0000256" key="11">
    <source>
        <dbReference type="ARBA" id="ARBA00023157"/>
    </source>
</evidence>
<dbReference type="Pfam" id="PF00069">
    <property type="entry name" value="Pkinase"/>
    <property type="match status" value="1"/>
</dbReference>
<evidence type="ECO:0000256" key="15">
    <source>
        <dbReference type="SAM" id="SignalP"/>
    </source>
</evidence>
<dbReference type="GO" id="GO:0005524">
    <property type="term" value="F:ATP binding"/>
    <property type="evidence" value="ECO:0007669"/>
    <property type="project" value="UniProtKB-KW"/>
</dbReference>
<dbReference type="InterPro" id="IPR011009">
    <property type="entry name" value="Kinase-like_dom_sf"/>
</dbReference>
<organism evidence="17 18">
    <name type="scientific">Daucus carota subsp. sativus</name>
    <name type="common">Carrot</name>
    <dbReference type="NCBI Taxonomy" id="79200"/>
    <lineage>
        <taxon>Eukaryota</taxon>
        <taxon>Viridiplantae</taxon>
        <taxon>Streptophyta</taxon>
        <taxon>Embryophyta</taxon>
        <taxon>Tracheophyta</taxon>
        <taxon>Spermatophyta</taxon>
        <taxon>Magnoliopsida</taxon>
        <taxon>eudicotyledons</taxon>
        <taxon>Gunneridae</taxon>
        <taxon>Pentapetalae</taxon>
        <taxon>asterids</taxon>
        <taxon>campanulids</taxon>
        <taxon>Apiales</taxon>
        <taxon>Apiaceae</taxon>
        <taxon>Apioideae</taxon>
        <taxon>Scandiceae</taxon>
        <taxon>Daucinae</taxon>
        <taxon>Daucus</taxon>
        <taxon>Daucus sect. Daucus</taxon>
    </lineage>
</organism>
<dbReference type="SUPFAM" id="SSF56112">
    <property type="entry name" value="Protein kinase-like (PK-like)"/>
    <property type="match status" value="1"/>
</dbReference>
<proteinExistence type="predicted"/>
<dbReference type="InterPro" id="IPR000719">
    <property type="entry name" value="Prot_kinase_dom"/>
</dbReference>
<feature type="chain" id="PRO_5042206272" description="Protein kinase domain-containing protein" evidence="15">
    <location>
        <begin position="24"/>
        <end position="452"/>
    </location>
</feature>
<keyword evidence="8" id="KW-0067">ATP-binding</keyword>
<keyword evidence="5 15" id="KW-0732">Signal</keyword>
<evidence type="ECO:0000313" key="18">
    <source>
        <dbReference type="Proteomes" id="UP000077755"/>
    </source>
</evidence>
<evidence type="ECO:0000259" key="16">
    <source>
        <dbReference type="PROSITE" id="PS50011"/>
    </source>
</evidence>
<keyword evidence="3" id="KW-0808">Transferase</keyword>
<dbReference type="Gene3D" id="3.30.200.20">
    <property type="entry name" value="Phosphorylase Kinase, domain 1"/>
    <property type="match status" value="1"/>
</dbReference>
<feature type="signal peptide" evidence="15">
    <location>
        <begin position="1"/>
        <end position="23"/>
    </location>
</feature>
<evidence type="ECO:0000256" key="13">
    <source>
        <dbReference type="ARBA" id="ARBA00047558"/>
    </source>
</evidence>
<evidence type="ECO:0000256" key="4">
    <source>
        <dbReference type="ARBA" id="ARBA00022692"/>
    </source>
</evidence>
<dbReference type="PANTHER" id="PTHR27005:SF515">
    <property type="entry name" value="WALL-ASSOCIATED RECEPTOR KINASE-LIKE 10-RELATED"/>
    <property type="match status" value="1"/>
</dbReference>
<feature type="domain" description="Protein kinase" evidence="16">
    <location>
        <begin position="220"/>
        <end position="452"/>
    </location>
</feature>
<keyword evidence="2" id="KW-0723">Serine/threonine-protein kinase</keyword>